<name>A0A917PNJ1_9BACI</name>
<feature type="region of interest" description="Disordered" evidence="1">
    <location>
        <begin position="26"/>
        <end position="69"/>
    </location>
</feature>
<sequence>MTNEAINVLDSDFFKKNKLLPLNLQFFADGDDNPDDDPDNKPDNDKSDDPDNPDDKDPDKKDTFTRSELDSAISKAVDTALKNQQKKFDQEKETIEENAKKQGEEYAKLTKQQQQEKDYEKRMEKLEEKERELNMRQLTSEVEADLKENSLPVDFAHSLVALEDNEKIKESIKSIKKTFDEAVNAQVKEQLRQDTPKVGGGTDFKNPFSKDHFNLTEQTRLYKEDPEKYKQLKAAAK</sequence>
<dbReference type="AlphaFoldDB" id="A0A917PNJ1"/>
<evidence type="ECO:0000256" key="1">
    <source>
        <dbReference type="SAM" id="MobiDB-lite"/>
    </source>
</evidence>
<dbReference type="RefSeq" id="WP_188631550.1">
    <property type="nucleotide sequence ID" value="NZ_BMNQ01000004.1"/>
</dbReference>
<feature type="compositionally biased region" description="Basic and acidic residues" evidence="1">
    <location>
        <begin position="86"/>
        <end position="121"/>
    </location>
</feature>
<keyword evidence="3" id="KW-1185">Reference proteome</keyword>
<feature type="region of interest" description="Disordered" evidence="1">
    <location>
        <begin position="190"/>
        <end position="237"/>
    </location>
</feature>
<feature type="region of interest" description="Disordered" evidence="1">
    <location>
        <begin position="84"/>
        <end position="121"/>
    </location>
</feature>
<evidence type="ECO:0008006" key="4">
    <source>
        <dbReference type="Google" id="ProtNLM"/>
    </source>
</evidence>
<accession>A0A917PNJ1</accession>
<feature type="compositionally biased region" description="Basic and acidic residues" evidence="1">
    <location>
        <begin position="39"/>
        <end position="69"/>
    </location>
</feature>
<gene>
    <name evidence="2" type="ORF">GCM10007063_05620</name>
</gene>
<dbReference type="InterPro" id="IPR025580">
    <property type="entry name" value="Gp46"/>
</dbReference>
<proteinExistence type="predicted"/>
<dbReference type="EMBL" id="BMNQ01000004">
    <property type="protein sequence ID" value="GGJ86011.1"/>
    <property type="molecule type" value="Genomic_DNA"/>
</dbReference>
<evidence type="ECO:0000313" key="3">
    <source>
        <dbReference type="Proteomes" id="UP000658382"/>
    </source>
</evidence>
<reference evidence="2" key="1">
    <citation type="journal article" date="2014" name="Int. J. Syst. Evol. Microbiol.">
        <title>Complete genome sequence of Corynebacterium casei LMG S-19264T (=DSM 44701T), isolated from a smear-ripened cheese.</title>
        <authorList>
            <consortium name="US DOE Joint Genome Institute (JGI-PGF)"/>
            <person name="Walter F."/>
            <person name="Albersmeier A."/>
            <person name="Kalinowski J."/>
            <person name="Ruckert C."/>
        </authorList>
    </citation>
    <scope>NUCLEOTIDE SEQUENCE</scope>
    <source>
        <strain evidence="2">JCM 12580</strain>
    </source>
</reference>
<feature type="compositionally biased region" description="Acidic residues" evidence="1">
    <location>
        <begin position="29"/>
        <end position="38"/>
    </location>
</feature>
<evidence type="ECO:0000313" key="2">
    <source>
        <dbReference type="EMBL" id="GGJ86011.1"/>
    </source>
</evidence>
<comment type="caution">
    <text evidence="2">The sequence shown here is derived from an EMBL/GenBank/DDBJ whole genome shotgun (WGS) entry which is preliminary data.</text>
</comment>
<feature type="compositionally biased region" description="Basic and acidic residues" evidence="1">
    <location>
        <begin position="208"/>
        <end position="230"/>
    </location>
</feature>
<reference evidence="2" key="2">
    <citation type="submission" date="2020-09" db="EMBL/GenBank/DDBJ databases">
        <authorList>
            <person name="Sun Q."/>
            <person name="Ohkuma M."/>
        </authorList>
    </citation>
    <scope>NUCLEOTIDE SEQUENCE</scope>
    <source>
        <strain evidence="2">JCM 12580</strain>
    </source>
</reference>
<organism evidence="2 3">
    <name type="scientific">Lentibacillus kapialis</name>
    <dbReference type="NCBI Taxonomy" id="340214"/>
    <lineage>
        <taxon>Bacteria</taxon>
        <taxon>Bacillati</taxon>
        <taxon>Bacillota</taxon>
        <taxon>Bacilli</taxon>
        <taxon>Bacillales</taxon>
        <taxon>Bacillaceae</taxon>
        <taxon>Lentibacillus</taxon>
    </lineage>
</organism>
<protein>
    <recommendedName>
        <fullName evidence="4">DUF4355 domain-containing protein</fullName>
    </recommendedName>
</protein>
<dbReference type="Proteomes" id="UP000658382">
    <property type="component" value="Unassembled WGS sequence"/>
</dbReference>
<dbReference type="Pfam" id="PF14265">
    <property type="entry name" value="DUF4355"/>
    <property type="match status" value="1"/>
</dbReference>